<keyword evidence="7" id="KW-0503">Monooxygenase</keyword>
<dbReference type="GO" id="GO:0005506">
    <property type="term" value="F:iron ion binding"/>
    <property type="evidence" value="ECO:0007669"/>
    <property type="project" value="InterPro"/>
</dbReference>
<dbReference type="EMBL" id="GL732534">
    <property type="protein sequence ID" value="EFX84628.1"/>
    <property type="molecule type" value="Genomic_DNA"/>
</dbReference>
<evidence type="ECO:0000256" key="4">
    <source>
        <dbReference type="ARBA" id="ARBA00022617"/>
    </source>
</evidence>
<keyword evidence="4" id="KW-0349">Heme</keyword>
<organism evidence="9 10">
    <name type="scientific">Daphnia pulex</name>
    <name type="common">Water flea</name>
    <dbReference type="NCBI Taxonomy" id="6669"/>
    <lineage>
        <taxon>Eukaryota</taxon>
        <taxon>Metazoa</taxon>
        <taxon>Ecdysozoa</taxon>
        <taxon>Arthropoda</taxon>
        <taxon>Crustacea</taxon>
        <taxon>Branchiopoda</taxon>
        <taxon>Diplostraca</taxon>
        <taxon>Cladocera</taxon>
        <taxon>Anomopoda</taxon>
        <taxon>Daphniidae</taxon>
        <taxon>Daphnia</taxon>
    </lineage>
</organism>
<evidence type="ECO:0000313" key="9">
    <source>
        <dbReference type="EMBL" id="EFX84628.1"/>
    </source>
</evidence>
<comment type="similarity">
    <text evidence="3">Belongs to the cytochrome P450 family.</text>
</comment>
<dbReference type="GO" id="GO:0005789">
    <property type="term" value="C:endoplasmic reticulum membrane"/>
    <property type="evidence" value="ECO:0007669"/>
    <property type="project" value="UniProtKB-SubCell"/>
</dbReference>
<keyword evidence="4" id="KW-0479">Metal-binding</keyword>
<evidence type="ECO:0000313" key="10">
    <source>
        <dbReference type="Proteomes" id="UP000000305"/>
    </source>
</evidence>
<dbReference type="HOGENOM" id="CLU_001570_5_7_1"/>
<dbReference type="InterPro" id="IPR036396">
    <property type="entry name" value="Cyt_P450_sf"/>
</dbReference>
<evidence type="ECO:0000256" key="3">
    <source>
        <dbReference type="ARBA" id="ARBA00010617"/>
    </source>
</evidence>
<keyword evidence="6" id="KW-0408">Iron</keyword>
<keyword evidence="7" id="KW-0560">Oxidoreductase</keyword>
<keyword evidence="10" id="KW-1185">Reference proteome</keyword>
<dbReference type="OrthoDB" id="6375668at2759"/>
<dbReference type="eggNOG" id="KOG0157">
    <property type="taxonomic scope" value="Eukaryota"/>
</dbReference>
<dbReference type="InterPro" id="IPR001128">
    <property type="entry name" value="Cyt_P450"/>
</dbReference>
<evidence type="ECO:0008006" key="11">
    <source>
        <dbReference type="Google" id="ProtNLM"/>
    </source>
</evidence>
<dbReference type="KEGG" id="dpx:DAPPUDRAFT_47072"/>
<protein>
    <recommendedName>
        <fullName evidence="11">Cytochrome P450</fullName>
    </recommendedName>
</protein>
<dbReference type="GO" id="GO:0004497">
    <property type="term" value="F:monooxygenase activity"/>
    <property type="evidence" value="ECO:0007669"/>
    <property type="project" value="UniProtKB-KW"/>
</dbReference>
<evidence type="ECO:0000256" key="1">
    <source>
        <dbReference type="ARBA" id="ARBA00001971"/>
    </source>
</evidence>
<dbReference type="Pfam" id="PF00067">
    <property type="entry name" value="p450"/>
    <property type="match status" value="1"/>
</dbReference>
<name>E9G7L2_DAPPU</name>
<dbReference type="SUPFAM" id="SSF48264">
    <property type="entry name" value="Cytochrome P450"/>
    <property type="match status" value="1"/>
</dbReference>
<dbReference type="AlphaFoldDB" id="E9G7L2"/>
<keyword evidence="8" id="KW-0472">Membrane</keyword>
<dbReference type="InParanoid" id="E9G7L2"/>
<dbReference type="Proteomes" id="UP000000305">
    <property type="component" value="Unassembled WGS sequence"/>
</dbReference>
<dbReference type="PhylomeDB" id="E9G7L2"/>
<comment type="cofactor">
    <cofactor evidence="1">
        <name>heme</name>
        <dbReference type="ChEBI" id="CHEBI:30413"/>
    </cofactor>
</comment>
<dbReference type="PANTHER" id="PTHR24291:SF189">
    <property type="entry name" value="CYTOCHROME P450 4C3-RELATED"/>
    <property type="match status" value="1"/>
</dbReference>
<evidence type="ECO:0000256" key="7">
    <source>
        <dbReference type="ARBA" id="ARBA00023033"/>
    </source>
</evidence>
<comment type="subcellular location">
    <subcellularLocation>
        <location evidence="2">Endoplasmic reticulum membrane</location>
    </subcellularLocation>
</comment>
<accession>E9G7L2</accession>
<proteinExistence type="inferred from homology"/>
<keyword evidence="5" id="KW-0256">Endoplasmic reticulum</keyword>
<reference evidence="9 10" key="1">
    <citation type="journal article" date="2011" name="Science">
        <title>The ecoresponsive genome of Daphnia pulex.</title>
        <authorList>
            <person name="Colbourne J.K."/>
            <person name="Pfrender M.E."/>
            <person name="Gilbert D."/>
            <person name="Thomas W.K."/>
            <person name="Tucker A."/>
            <person name="Oakley T.H."/>
            <person name="Tokishita S."/>
            <person name="Aerts A."/>
            <person name="Arnold G.J."/>
            <person name="Basu M.K."/>
            <person name="Bauer D.J."/>
            <person name="Caceres C.E."/>
            <person name="Carmel L."/>
            <person name="Casola C."/>
            <person name="Choi J.H."/>
            <person name="Detter J.C."/>
            <person name="Dong Q."/>
            <person name="Dusheyko S."/>
            <person name="Eads B.D."/>
            <person name="Frohlich T."/>
            <person name="Geiler-Samerotte K.A."/>
            <person name="Gerlach D."/>
            <person name="Hatcher P."/>
            <person name="Jogdeo S."/>
            <person name="Krijgsveld J."/>
            <person name="Kriventseva E.V."/>
            <person name="Kultz D."/>
            <person name="Laforsch C."/>
            <person name="Lindquist E."/>
            <person name="Lopez J."/>
            <person name="Manak J.R."/>
            <person name="Muller J."/>
            <person name="Pangilinan J."/>
            <person name="Patwardhan R.P."/>
            <person name="Pitluck S."/>
            <person name="Pritham E.J."/>
            <person name="Rechtsteiner A."/>
            <person name="Rho M."/>
            <person name="Rogozin I.B."/>
            <person name="Sakarya O."/>
            <person name="Salamov A."/>
            <person name="Schaack S."/>
            <person name="Shapiro H."/>
            <person name="Shiga Y."/>
            <person name="Skalitzky C."/>
            <person name="Smith Z."/>
            <person name="Souvorov A."/>
            <person name="Sung W."/>
            <person name="Tang Z."/>
            <person name="Tsuchiya D."/>
            <person name="Tu H."/>
            <person name="Vos H."/>
            <person name="Wang M."/>
            <person name="Wolf Y.I."/>
            <person name="Yamagata H."/>
            <person name="Yamada T."/>
            <person name="Ye Y."/>
            <person name="Shaw J.R."/>
            <person name="Andrews J."/>
            <person name="Crease T.J."/>
            <person name="Tang H."/>
            <person name="Lucas S.M."/>
            <person name="Robertson H.M."/>
            <person name="Bork P."/>
            <person name="Koonin E.V."/>
            <person name="Zdobnov E.M."/>
            <person name="Grigoriev I.V."/>
            <person name="Lynch M."/>
            <person name="Boore J.L."/>
        </authorList>
    </citation>
    <scope>NUCLEOTIDE SEQUENCE [LARGE SCALE GENOMIC DNA]</scope>
</reference>
<gene>
    <name evidence="9" type="ORF">DAPPUDRAFT_47072</name>
</gene>
<evidence type="ECO:0000256" key="8">
    <source>
        <dbReference type="ARBA" id="ARBA00023136"/>
    </source>
</evidence>
<evidence type="ECO:0000256" key="6">
    <source>
        <dbReference type="ARBA" id="ARBA00023004"/>
    </source>
</evidence>
<dbReference type="PANTHER" id="PTHR24291">
    <property type="entry name" value="CYTOCHROME P450 FAMILY 4"/>
    <property type="match status" value="1"/>
</dbReference>
<dbReference type="GO" id="GO:0020037">
    <property type="term" value="F:heme binding"/>
    <property type="evidence" value="ECO:0007669"/>
    <property type="project" value="InterPro"/>
</dbReference>
<dbReference type="OMA" id="FTISHGY"/>
<dbReference type="GO" id="GO:0016705">
    <property type="term" value="F:oxidoreductase activity, acting on paired donors, with incorporation or reduction of molecular oxygen"/>
    <property type="evidence" value="ECO:0007669"/>
    <property type="project" value="InterPro"/>
</dbReference>
<dbReference type="InterPro" id="IPR050196">
    <property type="entry name" value="Cytochrome_P450_Monoox"/>
</dbReference>
<sequence length="122" mass="14303">MVIVFVVHHQKLVMDEFDLIFEDSDDRPVTAQNVTEFKYLECCIKETMRLYPQLPLISRRLTEDVQTGFSLISQSSCSIIYRNTDVYSEPESFKPERFLPENSIGRQPYAYIPLSACTHLYR</sequence>
<dbReference type="Gene3D" id="1.10.630.10">
    <property type="entry name" value="Cytochrome P450"/>
    <property type="match status" value="1"/>
</dbReference>
<evidence type="ECO:0000256" key="5">
    <source>
        <dbReference type="ARBA" id="ARBA00022824"/>
    </source>
</evidence>
<evidence type="ECO:0000256" key="2">
    <source>
        <dbReference type="ARBA" id="ARBA00004586"/>
    </source>
</evidence>